<dbReference type="EMBL" id="CP022295">
    <property type="protein sequence ID" value="QSR28484.1"/>
    <property type="molecule type" value="Genomic_DNA"/>
</dbReference>
<proteinExistence type="predicted"/>
<accession>A0ABX7PR51</accession>
<name>A0ABX7PR51_9ACTN</name>
<gene>
    <name evidence="2" type="ORF">CFH99_22935</name>
</gene>
<sequence length="291" mass="31333">MWGIVARFEDRASGNADLAATWRATKGPVDSGDARPRSVRLAVAANALALVQYDADDDVHDLQRITVDLGRRQVAALQDEMLARSDTEAGRPVTTRLVRALGQRAWGRAARASDTLTGGSAELRALCSEAALELLMVGPRDTAPAPALTSREDLLEAFATGDVLLWRRLVAAALAEPWAGRADEHLALLDQEQRPSEFESVRALAAMARRIAEEDERRAVADHIRTTIASTGLTQREFATLVGTSPSRLSTYVTGSVTPSAAMLLRINRMAKRARVEAARTGSSGRSDEPA</sequence>
<dbReference type="InterPro" id="IPR010982">
    <property type="entry name" value="Lambda_DNA-bd_dom_sf"/>
</dbReference>
<dbReference type="PROSITE" id="PS50943">
    <property type="entry name" value="HTH_CROC1"/>
    <property type="match status" value="1"/>
</dbReference>
<evidence type="ECO:0000313" key="2">
    <source>
        <dbReference type="EMBL" id="QSR28484.1"/>
    </source>
</evidence>
<protein>
    <recommendedName>
        <fullName evidence="1">HTH cro/C1-type domain-containing protein</fullName>
    </recommendedName>
</protein>
<dbReference type="Gene3D" id="1.10.260.40">
    <property type="entry name" value="lambda repressor-like DNA-binding domains"/>
    <property type="match status" value="1"/>
</dbReference>
<dbReference type="CDD" id="cd00093">
    <property type="entry name" value="HTH_XRE"/>
    <property type="match status" value="1"/>
</dbReference>
<dbReference type="Proteomes" id="UP000662818">
    <property type="component" value="Chromosome"/>
</dbReference>
<evidence type="ECO:0000313" key="3">
    <source>
        <dbReference type="Proteomes" id="UP000662818"/>
    </source>
</evidence>
<dbReference type="Pfam" id="PF13560">
    <property type="entry name" value="HTH_31"/>
    <property type="match status" value="1"/>
</dbReference>
<evidence type="ECO:0000259" key="1">
    <source>
        <dbReference type="PROSITE" id="PS50943"/>
    </source>
</evidence>
<organism evidence="2 3">
    <name type="scientific">Nocardioides aromaticivorans</name>
    <dbReference type="NCBI Taxonomy" id="200618"/>
    <lineage>
        <taxon>Bacteria</taxon>
        <taxon>Bacillati</taxon>
        <taxon>Actinomycetota</taxon>
        <taxon>Actinomycetes</taxon>
        <taxon>Propionibacteriales</taxon>
        <taxon>Nocardioidaceae</taxon>
        <taxon>Nocardioides</taxon>
    </lineage>
</organism>
<reference evidence="2 3" key="1">
    <citation type="submission" date="2017-06" db="EMBL/GenBank/DDBJ databases">
        <title>Complete Genome Sequence of the Soil Carbazole-Degrading Bacterium Nocardioides aromaticivorans IC177.</title>
        <authorList>
            <person name="Vejarano F."/>
            <person name="Suzuki-Minakuchi C."/>
            <person name="Ohtsubo Y."/>
            <person name="Tsuda M."/>
            <person name="Okada K."/>
            <person name="Nojiri H."/>
        </authorList>
    </citation>
    <scope>NUCLEOTIDE SEQUENCE [LARGE SCALE GENOMIC DNA]</scope>
    <source>
        <strain evidence="2 3">IC177</strain>
    </source>
</reference>
<dbReference type="InterPro" id="IPR001387">
    <property type="entry name" value="Cro/C1-type_HTH"/>
</dbReference>
<dbReference type="SUPFAM" id="SSF47413">
    <property type="entry name" value="lambda repressor-like DNA-binding domains"/>
    <property type="match status" value="1"/>
</dbReference>
<keyword evidence="3" id="KW-1185">Reference proteome</keyword>
<feature type="domain" description="HTH cro/C1-type" evidence="1">
    <location>
        <begin position="232"/>
        <end position="267"/>
    </location>
</feature>